<dbReference type="PANTHER" id="PTHR34222:SF99">
    <property type="entry name" value="PROTEIN, PUTATIVE-RELATED"/>
    <property type="match status" value="1"/>
</dbReference>
<organism evidence="1 3">
    <name type="scientific">Medicago truncatula</name>
    <name type="common">Barrel medic</name>
    <name type="synonym">Medicago tribuloides</name>
    <dbReference type="NCBI Taxonomy" id="3880"/>
    <lineage>
        <taxon>Eukaryota</taxon>
        <taxon>Viridiplantae</taxon>
        <taxon>Streptophyta</taxon>
        <taxon>Embryophyta</taxon>
        <taxon>Tracheophyta</taxon>
        <taxon>Spermatophyta</taxon>
        <taxon>Magnoliopsida</taxon>
        <taxon>eudicotyledons</taxon>
        <taxon>Gunneridae</taxon>
        <taxon>Pentapetalae</taxon>
        <taxon>rosids</taxon>
        <taxon>fabids</taxon>
        <taxon>Fabales</taxon>
        <taxon>Fabaceae</taxon>
        <taxon>Papilionoideae</taxon>
        <taxon>50 kb inversion clade</taxon>
        <taxon>NPAAA clade</taxon>
        <taxon>Hologalegina</taxon>
        <taxon>IRL clade</taxon>
        <taxon>Trifolieae</taxon>
        <taxon>Medicago</taxon>
    </lineage>
</organism>
<sequence length="138" mass="15893">MRATHNYRMEDHVIQFLISLNDNFSVVKSQVPLIDPLPSMNKVYSHVIQEESSNDVFPYSSSIDESNLLFNASYLGKAYGCGKHSPVTIMVQDITHIAIETLMIIFVDVYNFLVLSTRLNLLELRYQNFLYIRVTSQL</sequence>
<protein>
    <submittedName>
        <fullName evidence="1 2">Uncharacterized protein</fullName>
    </submittedName>
</protein>
<dbReference type="HOGENOM" id="CLU_1858225_0_0_1"/>
<reference evidence="2" key="3">
    <citation type="submission" date="2015-04" db="UniProtKB">
        <authorList>
            <consortium name="EnsemblPlants"/>
        </authorList>
    </citation>
    <scope>IDENTIFICATION</scope>
    <source>
        <strain evidence="2">cv. Jemalong A17</strain>
    </source>
</reference>
<reference evidence="1 3" key="2">
    <citation type="journal article" date="2014" name="BMC Genomics">
        <title>An improved genome release (version Mt4.0) for the model legume Medicago truncatula.</title>
        <authorList>
            <person name="Tang H."/>
            <person name="Krishnakumar V."/>
            <person name="Bidwell S."/>
            <person name="Rosen B."/>
            <person name="Chan A."/>
            <person name="Zhou S."/>
            <person name="Gentzbittel L."/>
            <person name="Childs K.L."/>
            <person name="Yandell M."/>
            <person name="Gundlach H."/>
            <person name="Mayer K.F."/>
            <person name="Schwartz D.C."/>
            <person name="Town C.D."/>
        </authorList>
    </citation>
    <scope>GENOME REANNOTATION</scope>
    <source>
        <strain evidence="1">A17</strain>
        <strain evidence="2 3">cv. Jemalong A17</strain>
    </source>
</reference>
<name>A0A072TVW2_MEDTR</name>
<gene>
    <name evidence="1" type="ordered locus">MTR_7g007900</name>
</gene>
<evidence type="ECO:0000313" key="2">
    <source>
        <dbReference type="EnsemblPlants" id="KEH21587"/>
    </source>
</evidence>
<evidence type="ECO:0000313" key="3">
    <source>
        <dbReference type="Proteomes" id="UP000002051"/>
    </source>
</evidence>
<dbReference type="PANTHER" id="PTHR34222">
    <property type="entry name" value="GAG_PRE-INTEGRS DOMAIN-CONTAINING PROTEIN"/>
    <property type="match status" value="1"/>
</dbReference>
<evidence type="ECO:0000313" key="1">
    <source>
        <dbReference type="EMBL" id="KEH21587.1"/>
    </source>
</evidence>
<reference evidence="1 3" key="1">
    <citation type="journal article" date="2011" name="Nature">
        <title>The Medicago genome provides insight into the evolution of rhizobial symbioses.</title>
        <authorList>
            <person name="Young N.D."/>
            <person name="Debelle F."/>
            <person name="Oldroyd G.E."/>
            <person name="Geurts R."/>
            <person name="Cannon S.B."/>
            <person name="Udvardi M.K."/>
            <person name="Benedito V.A."/>
            <person name="Mayer K.F."/>
            <person name="Gouzy J."/>
            <person name="Schoof H."/>
            <person name="Van de Peer Y."/>
            <person name="Proost S."/>
            <person name="Cook D.R."/>
            <person name="Meyers B.C."/>
            <person name="Spannagl M."/>
            <person name="Cheung F."/>
            <person name="De Mita S."/>
            <person name="Krishnakumar V."/>
            <person name="Gundlach H."/>
            <person name="Zhou S."/>
            <person name="Mudge J."/>
            <person name="Bharti A.K."/>
            <person name="Murray J.D."/>
            <person name="Naoumkina M.A."/>
            <person name="Rosen B."/>
            <person name="Silverstein K.A."/>
            <person name="Tang H."/>
            <person name="Rombauts S."/>
            <person name="Zhao P.X."/>
            <person name="Zhou P."/>
            <person name="Barbe V."/>
            <person name="Bardou P."/>
            <person name="Bechner M."/>
            <person name="Bellec A."/>
            <person name="Berger A."/>
            <person name="Berges H."/>
            <person name="Bidwell S."/>
            <person name="Bisseling T."/>
            <person name="Choisne N."/>
            <person name="Couloux A."/>
            <person name="Denny R."/>
            <person name="Deshpande S."/>
            <person name="Dai X."/>
            <person name="Doyle J.J."/>
            <person name="Dudez A.M."/>
            <person name="Farmer A.D."/>
            <person name="Fouteau S."/>
            <person name="Franken C."/>
            <person name="Gibelin C."/>
            <person name="Gish J."/>
            <person name="Goldstein S."/>
            <person name="Gonzalez A.J."/>
            <person name="Green P.J."/>
            <person name="Hallab A."/>
            <person name="Hartog M."/>
            <person name="Hua A."/>
            <person name="Humphray S.J."/>
            <person name="Jeong D.H."/>
            <person name="Jing Y."/>
            <person name="Jocker A."/>
            <person name="Kenton S.M."/>
            <person name="Kim D.J."/>
            <person name="Klee K."/>
            <person name="Lai H."/>
            <person name="Lang C."/>
            <person name="Lin S."/>
            <person name="Macmil S.L."/>
            <person name="Magdelenat G."/>
            <person name="Matthews L."/>
            <person name="McCorrison J."/>
            <person name="Monaghan E.L."/>
            <person name="Mun J.H."/>
            <person name="Najar F.Z."/>
            <person name="Nicholson C."/>
            <person name="Noirot C."/>
            <person name="O'Bleness M."/>
            <person name="Paule C.R."/>
            <person name="Poulain J."/>
            <person name="Prion F."/>
            <person name="Qin B."/>
            <person name="Qu C."/>
            <person name="Retzel E.F."/>
            <person name="Riddle C."/>
            <person name="Sallet E."/>
            <person name="Samain S."/>
            <person name="Samson N."/>
            <person name="Sanders I."/>
            <person name="Saurat O."/>
            <person name="Scarpelli C."/>
            <person name="Schiex T."/>
            <person name="Segurens B."/>
            <person name="Severin A.J."/>
            <person name="Sherrier D.J."/>
            <person name="Shi R."/>
            <person name="Sims S."/>
            <person name="Singer S.R."/>
            <person name="Sinharoy S."/>
            <person name="Sterck L."/>
            <person name="Viollet A."/>
            <person name="Wang B.B."/>
            <person name="Wang K."/>
            <person name="Wang M."/>
            <person name="Wang X."/>
            <person name="Warfsmann J."/>
            <person name="Weissenbach J."/>
            <person name="White D.D."/>
            <person name="White J.D."/>
            <person name="Wiley G.B."/>
            <person name="Wincker P."/>
            <person name="Xing Y."/>
            <person name="Yang L."/>
            <person name="Yao Z."/>
            <person name="Ying F."/>
            <person name="Zhai J."/>
            <person name="Zhou L."/>
            <person name="Zuber A."/>
            <person name="Denarie J."/>
            <person name="Dixon R.A."/>
            <person name="May G.D."/>
            <person name="Schwartz D.C."/>
            <person name="Rogers J."/>
            <person name="Quetier F."/>
            <person name="Town C.D."/>
            <person name="Roe B.A."/>
        </authorList>
    </citation>
    <scope>NUCLEOTIDE SEQUENCE [LARGE SCALE GENOMIC DNA]</scope>
    <source>
        <strain evidence="1">A17</strain>
        <strain evidence="2 3">cv. Jemalong A17</strain>
    </source>
</reference>
<keyword evidence="3" id="KW-1185">Reference proteome</keyword>
<dbReference type="EnsemblPlants" id="KEH21587">
    <property type="protein sequence ID" value="KEH21587"/>
    <property type="gene ID" value="MTR_7g007900"/>
</dbReference>
<dbReference type="AlphaFoldDB" id="A0A072TVW2"/>
<dbReference type="Proteomes" id="UP000002051">
    <property type="component" value="Unassembled WGS sequence"/>
</dbReference>
<accession>A0A072TVW2</accession>
<proteinExistence type="predicted"/>
<dbReference type="EMBL" id="CM001223">
    <property type="protein sequence ID" value="KEH21587.1"/>
    <property type="molecule type" value="Genomic_DNA"/>
</dbReference>